<sequence length="69" mass="7596">MNGMSKLLMFIGGAIFLIGFLIQFVKIGKLPGDIVIKKGNTTFFFPIMTSIIISVLLTFVIYIVGRLGK</sequence>
<keyword evidence="1" id="KW-1133">Transmembrane helix</keyword>
<keyword evidence="1" id="KW-0812">Transmembrane</keyword>
<dbReference type="AlphaFoldDB" id="A0A942TDI6"/>
<evidence type="ECO:0000313" key="3">
    <source>
        <dbReference type="Proteomes" id="UP000681414"/>
    </source>
</evidence>
<dbReference type="PANTHER" id="PTHR36443:SF1">
    <property type="entry name" value="BSR5223 PROTEIN"/>
    <property type="match status" value="1"/>
</dbReference>
<evidence type="ECO:0000256" key="1">
    <source>
        <dbReference type="SAM" id="Phobius"/>
    </source>
</evidence>
<feature type="transmembrane region" description="Helical" evidence="1">
    <location>
        <begin position="7"/>
        <end position="25"/>
    </location>
</feature>
<dbReference type="Pfam" id="PF11146">
    <property type="entry name" value="DUF2905"/>
    <property type="match status" value="1"/>
</dbReference>
<dbReference type="RefSeq" id="WP_213123959.1">
    <property type="nucleotide sequence ID" value="NZ_JAGYPG010000001.1"/>
</dbReference>
<keyword evidence="3" id="KW-1185">Reference proteome</keyword>
<keyword evidence="1" id="KW-0472">Membrane</keyword>
<gene>
    <name evidence="2" type="ORF">KHA97_06915</name>
</gene>
<dbReference type="EMBL" id="JAGYPG010000001">
    <property type="protein sequence ID" value="MBS4194806.1"/>
    <property type="molecule type" value="Genomic_DNA"/>
</dbReference>
<accession>A0A942TDI6</accession>
<organism evidence="2 3">
    <name type="scientific">Lederbergia citri</name>
    <dbReference type="NCBI Taxonomy" id="2833580"/>
    <lineage>
        <taxon>Bacteria</taxon>
        <taxon>Bacillati</taxon>
        <taxon>Bacillota</taxon>
        <taxon>Bacilli</taxon>
        <taxon>Bacillales</taxon>
        <taxon>Bacillaceae</taxon>
        <taxon>Lederbergia</taxon>
    </lineage>
</organism>
<proteinExistence type="predicted"/>
<evidence type="ECO:0000313" key="2">
    <source>
        <dbReference type="EMBL" id="MBS4194806.1"/>
    </source>
</evidence>
<dbReference type="PANTHER" id="PTHR36443">
    <property type="entry name" value="BSR5223 PROTEIN"/>
    <property type="match status" value="1"/>
</dbReference>
<protein>
    <submittedName>
        <fullName evidence="2">DUF2905 domain-containing protein</fullName>
    </submittedName>
</protein>
<feature type="transmembrane region" description="Helical" evidence="1">
    <location>
        <begin position="45"/>
        <end position="65"/>
    </location>
</feature>
<reference evidence="2 3" key="1">
    <citation type="submission" date="2021-05" db="EMBL/GenBank/DDBJ databases">
        <title>Novel Bacillus species.</title>
        <authorList>
            <person name="Liu G."/>
        </authorList>
    </citation>
    <scope>NUCLEOTIDE SEQUENCE [LARGE SCALE GENOMIC DNA]</scope>
    <source>
        <strain evidence="3">FJAT-49780</strain>
    </source>
</reference>
<name>A0A942TDI6_9BACI</name>
<dbReference type="Proteomes" id="UP000681414">
    <property type="component" value="Unassembled WGS sequence"/>
</dbReference>
<dbReference type="InterPro" id="IPR021320">
    <property type="entry name" value="DUF2905"/>
</dbReference>
<comment type="caution">
    <text evidence="2">The sequence shown here is derived from an EMBL/GenBank/DDBJ whole genome shotgun (WGS) entry which is preliminary data.</text>
</comment>